<dbReference type="EMBL" id="JAOYFB010000040">
    <property type="protein sequence ID" value="KAK4035537.1"/>
    <property type="molecule type" value="Genomic_DNA"/>
</dbReference>
<comment type="caution">
    <text evidence="1">The sequence shown here is derived from an EMBL/GenBank/DDBJ whole genome shotgun (WGS) entry which is preliminary data.</text>
</comment>
<name>A0ABR0B237_9CRUS</name>
<dbReference type="Proteomes" id="UP001234178">
    <property type="component" value="Unassembled WGS sequence"/>
</dbReference>
<evidence type="ECO:0000313" key="1">
    <source>
        <dbReference type="EMBL" id="KAK4035537.1"/>
    </source>
</evidence>
<evidence type="ECO:0000313" key="2">
    <source>
        <dbReference type="Proteomes" id="UP001234178"/>
    </source>
</evidence>
<reference evidence="1 2" key="1">
    <citation type="journal article" date="2023" name="Nucleic Acids Res.">
        <title>The hologenome of Daphnia magna reveals possible DNA methylation and microbiome-mediated evolution of the host genome.</title>
        <authorList>
            <person name="Chaturvedi A."/>
            <person name="Li X."/>
            <person name="Dhandapani V."/>
            <person name="Marshall H."/>
            <person name="Kissane S."/>
            <person name="Cuenca-Cambronero M."/>
            <person name="Asole G."/>
            <person name="Calvet F."/>
            <person name="Ruiz-Romero M."/>
            <person name="Marangio P."/>
            <person name="Guigo R."/>
            <person name="Rago D."/>
            <person name="Mirbahai L."/>
            <person name="Eastwood N."/>
            <person name="Colbourne J.K."/>
            <person name="Zhou J."/>
            <person name="Mallon E."/>
            <person name="Orsini L."/>
        </authorList>
    </citation>
    <scope>NUCLEOTIDE SEQUENCE [LARGE SCALE GENOMIC DNA]</scope>
    <source>
        <strain evidence="1">LRV0_1</strain>
    </source>
</reference>
<sequence length="141" mass="16092">MPYCEEVNMVIRHPPPCTWRCIQQHSTYCTRTSLDDTREKQSLLGQKITVHGSQCNDADWANSAFFNHPCFVVTFPILQITDNNSPLQSSSILLFHLYSIDSKFIPTETVSRSKMFLCSATDHSEPLFSVMGQVKFKPDET</sequence>
<keyword evidence="2" id="KW-1185">Reference proteome</keyword>
<gene>
    <name evidence="1" type="ORF">OUZ56_027623</name>
</gene>
<organism evidence="1 2">
    <name type="scientific">Daphnia magna</name>
    <dbReference type="NCBI Taxonomy" id="35525"/>
    <lineage>
        <taxon>Eukaryota</taxon>
        <taxon>Metazoa</taxon>
        <taxon>Ecdysozoa</taxon>
        <taxon>Arthropoda</taxon>
        <taxon>Crustacea</taxon>
        <taxon>Branchiopoda</taxon>
        <taxon>Diplostraca</taxon>
        <taxon>Cladocera</taxon>
        <taxon>Anomopoda</taxon>
        <taxon>Daphniidae</taxon>
        <taxon>Daphnia</taxon>
    </lineage>
</organism>
<proteinExistence type="predicted"/>
<protein>
    <submittedName>
        <fullName evidence="1">Uncharacterized protein</fullName>
    </submittedName>
</protein>
<accession>A0ABR0B237</accession>